<dbReference type="EMBL" id="JBCAWK010000004">
    <property type="protein sequence ID" value="KAK8861285.1"/>
    <property type="molecule type" value="Genomic_DNA"/>
</dbReference>
<proteinExistence type="predicted"/>
<evidence type="ECO:0000256" key="1">
    <source>
        <dbReference type="ARBA" id="ARBA00022801"/>
    </source>
</evidence>
<reference evidence="2 3" key="1">
    <citation type="journal article" date="2024" name="bioRxiv">
        <title>Comparative genomics of Cryptococcus and Kwoniella reveals pathogenesis evolution and contrasting karyotype dynamics via intercentromeric recombination or chromosome fusion.</title>
        <authorList>
            <person name="Coelho M.A."/>
            <person name="David-Palma M."/>
            <person name="Shea T."/>
            <person name="Bowers K."/>
            <person name="McGinley-Smith S."/>
            <person name="Mohammad A.W."/>
            <person name="Gnirke A."/>
            <person name="Yurkov A.M."/>
            <person name="Nowrousian M."/>
            <person name="Sun S."/>
            <person name="Cuomo C.A."/>
            <person name="Heitman J."/>
        </authorList>
    </citation>
    <scope>NUCLEOTIDE SEQUENCE [LARGE SCALE GENOMIC DNA]</scope>
    <source>
        <strain evidence="2 3">CBS 13917</strain>
    </source>
</reference>
<dbReference type="AlphaFoldDB" id="A0AAW0Z0M3"/>
<organism evidence="2 3">
    <name type="scientific">Kwoniella newhampshirensis</name>
    <dbReference type="NCBI Taxonomy" id="1651941"/>
    <lineage>
        <taxon>Eukaryota</taxon>
        <taxon>Fungi</taxon>
        <taxon>Dikarya</taxon>
        <taxon>Basidiomycota</taxon>
        <taxon>Agaricomycotina</taxon>
        <taxon>Tremellomycetes</taxon>
        <taxon>Tremellales</taxon>
        <taxon>Cryptococcaceae</taxon>
        <taxon>Kwoniella</taxon>
    </lineage>
</organism>
<dbReference type="Pfam" id="PF00702">
    <property type="entry name" value="Hydrolase"/>
    <property type="match status" value="1"/>
</dbReference>
<keyword evidence="1" id="KW-0378">Hydrolase</keyword>
<dbReference type="GO" id="GO:0016791">
    <property type="term" value="F:phosphatase activity"/>
    <property type="evidence" value="ECO:0007669"/>
    <property type="project" value="UniProtKB-ARBA"/>
</dbReference>
<dbReference type="PANTHER" id="PTHR43316:SF3">
    <property type="entry name" value="HALOACID DEHALOGENASE, TYPE II (AFU_ORTHOLOGUE AFUA_2G07750)-RELATED"/>
    <property type="match status" value="1"/>
</dbReference>
<dbReference type="InterPro" id="IPR023198">
    <property type="entry name" value="PGP-like_dom2"/>
</dbReference>
<dbReference type="Proteomes" id="UP001388673">
    <property type="component" value="Unassembled WGS sequence"/>
</dbReference>
<dbReference type="InterPro" id="IPR006439">
    <property type="entry name" value="HAD-SF_hydro_IA"/>
</dbReference>
<accession>A0AAW0Z0M3</accession>
<gene>
    <name evidence="2" type="ORF">IAR55_002104</name>
</gene>
<dbReference type="Gene3D" id="3.40.50.1000">
    <property type="entry name" value="HAD superfamily/HAD-like"/>
    <property type="match status" value="1"/>
</dbReference>
<evidence type="ECO:0000313" key="3">
    <source>
        <dbReference type="Proteomes" id="UP001388673"/>
    </source>
</evidence>
<dbReference type="NCBIfam" id="TIGR01493">
    <property type="entry name" value="HAD-SF-IA-v2"/>
    <property type="match status" value="1"/>
</dbReference>
<protein>
    <submittedName>
        <fullName evidence="2">Haloacid dehalogenase, type II</fullName>
    </submittedName>
</protein>
<dbReference type="Gene3D" id="1.10.150.240">
    <property type="entry name" value="Putative phosphatase, domain 2"/>
    <property type="match status" value="1"/>
</dbReference>
<dbReference type="InterPro" id="IPR051540">
    <property type="entry name" value="S-2-haloacid_dehalogenase"/>
</dbReference>
<dbReference type="KEGG" id="kne:92179363"/>
<dbReference type="InterPro" id="IPR023214">
    <property type="entry name" value="HAD_sf"/>
</dbReference>
<dbReference type="PANTHER" id="PTHR43316">
    <property type="entry name" value="HYDROLASE, HALOACID DELAHOGENASE-RELATED"/>
    <property type="match status" value="1"/>
</dbReference>
<sequence length="249" mass="27608">MSIPPALQPVRSLTFDLMGTCADYTTSLLVLLTSPGSSLPSSVDPRELIKAWRSGFFDTIFELHARGEEKSVDEVHRIVLDRILAQRGVEEDVVGRAEREKLVMGWHDQTAWPDAVQGIQRLRTKYDCVVVANGTTRLQLDIVSSSRLPFHALFSSQLIGHTKPDPKMYCRSMELLRREPAQVAMVAAHAYDLRAAKAVGMRTIYIQRDTEDPDEDMALIQSEVDLFVDGRTSAGIKGGLSQLASILGV</sequence>
<dbReference type="RefSeq" id="XP_066803910.1">
    <property type="nucleotide sequence ID" value="XM_066945221.1"/>
</dbReference>
<name>A0AAW0Z0M3_9TREE</name>
<dbReference type="PRINTS" id="PR00413">
    <property type="entry name" value="HADHALOGNASE"/>
</dbReference>
<dbReference type="GeneID" id="92179363"/>
<dbReference type="InterPro" id="IPR036412">
    <property type="entry name" value="HAD-like_sf"/>
</dbReference>
<comment type="caution">
    <text evidence="2">The sequence shown here is derived from an EMBL/GenBank/DDBJ whole genome shotgun (WGS) entry which is preliminary data.</text>
</comment>
<keyword evidence="3" id="KW-1185">Reference proteome</keyword>
<evidence type="ECO:0000313" key="2">
    <source>
        <dbReference type="EMBL" id="KAK8861285.1"/>
    </source>
</evidence>
<dbReference type="SUPFAM" id="SSF56784">
    <property type="entry name" value="HAD-like"/>
    <property type="match status" value="1"/>
</dbReference>